<sequence>MTEMLEKPTQLEAVEADSNSPNDFTNDLDRPETAVEDSPILPRSAWSSQLAQLRILLKAKQVLDQLYYPGNSSQ</sequence>
<evidence type="ECO:0000256" key="1">
    <source>
        <dbReference type="SAM" id="MobiDB-lite"/>
    </source>
</evidence>
<evidence type="ECO:0000313" key="2">
    <source>
        <dbReference type="EMBL" id="WNZ21389.1"/>
    </source>
</evidence>
<feature type="region of interest" description="Disordered" evidence="1">
    <location>
        <begin position="1"/>
        <end position="40"/>
    </location>
</feature>
<organism evidence="2">
    <name type="scientific">Leptolyngbya sp. NK1-12</name>
    <dbReference type="NCBI Taxonomy" id="2547451"/>
    <lineage>
        <taxon>Bacteria</taxon>
        <taxon>Bacillati</taxon>
        <taxon>Cyanobacteriota</taxon>
        <taxon>Cyanophyceae</taxon>
        <taxon>Leptolyngbyales</taxon>
        <taxon>Leptolyngbyaceae</taxon>
        <taxon>Leptolyngbya group</taxon>
        <taxon>Leptolyngbya</taxon>
    </lineage>
</organism>
<dbReference type="EMBL" id="CP053586">
    <property type="protein sequence ID" value="WNZ21389.1"/>
    <property type="molecule type" value="Genomic_DNA"/>
</dbReference>
<name>A0AA97AEP4_9CYAN</name>
<dbReference type="AlphaFoldDB" id="A0AA97AEP4"/>
<reference evidence="2" key="1">
    <citation type="submission" date="2020-05" db="EMBL/GenBank/DDBJ databases">
        <authorList>
            <person name="Zhu T."/>
            <person name="Keshari N."/>
            <person name="Lu X."/>
        </authorList>
    </citation>
    <scope>NUCLEOTIDE SEQUENCE</scope>
    <source>
        <strain evidence="2">NK1-12</strain>
    </source>
</reference>
<gene>
    <name evidence="2" type="ORF">HJG54_14370</name>
</gene>
<dbReference type="RefSeq" id="WP_316429440.1">
    <property type="nucleotide sequence ID" value="NZ_CP053586.1"/>
</dbReference>
<accession>A0AA97AEP4</accession>
<protein>
    <submittedName>
        <fullName evidence="2">Uncharacterized protein</fullName>
    </submittedName>
</protein>
<proteinExistence type="predicted"/>